<dbReference type="SMART" id="SM00589">
    <property type="entry name" value="PRY"/>
    <property type="match status" value="1"/>
</dbReference>
<evidence type="ECO:0000256" key="4">
    <source>
        <dbReference type="ARBA" id="ARBA00022833"/>
    </source>
</evidence>
<dbReference type="Pfam" id="PF15227">
    <property type="entry name" value="zf-C3HC4_4"/>
    <property type="match status" value="1"/>
</dbReference>
<evidence type="ECO:0000256" key="6">
    <source>
        <dbReference type="PROSITE-ProRule" id="PRU00024"/>
    </source>
</evidence>
<dbReference type="CDD" id="cd16040">
    <property type="entry name" value="SPRY_PRY_SNTX"/>
    <property type="match status" value="1"/>
</dbReference>
<gene>
    <name evidence="11" type="primary">LOC108922772</name>
</gene>
<dbReference type="Pfam" id="PF13765">
    <property type="entry name" value="PRY"/>
    <property type="match status" value="1"/>
</dbReference>
<dbReference type="Proteomes" id="UP000694397">
    <property type="component" value="Chromosome 9"/>
</dbReference>
<reference evidence="11" key="3">
    <citation type="submission" date="2025-09" db="UniProtKB">
        <authorList>
            <consortium name="Ensembl"/>
        </authorList>
    </citation>
    <scope>IDENTIFICATION</scope>
</reference>
<dbReference type="AlphaFoldDB" id="A0A8C9SGW1"/>
<evidence type="ECO:0000256" key="2">
    <source>
        <dbReference type="ARBA" id="ARBA00022723"/>
    </source>
</evidence>
<dbReference type="PROSITE" id="PS50089">
    <property type="entry name" value="ZF_RING_2"/>
    <property type="match status" value="1"/>
</dbReference>
<dbReference type="SMART" id="SM00184">
    <property type="entry name" value="RING"/>
    <property type="match status" value="1"/>
</dbReference>
<dbReference type="PRINTS" id="PR01407">
    <property type="entry name" value="BUTYPHLNCDUF"/>
</dbReference>
<dbReference type="RefSeq" id="XP_018588618.2">
    <property type="nucleotide sequence ID" value="XM_018733102.2"/>
</dbReference>
<keyword evidence="5" id="KW-0391">Immunity</keyword>
<keyword evidence="3 6" id="KW-0863">Zinc-finger</keyword>
<evidence type="ECO:0000259" key="8">
    <source>
        <dbReference type="PROSITE" id="PS50089"/>
    </source>
</evidence>
<dbReference type="InterPro" id="IPR058030">
    <property type="entry name" value="TRIM8/14/16/25/29/45/65_CC"/>
</dbReference>
<dbReference type="KEGG" id="sfm:108922772"/>
<dbReference type="InterPro" id="IPR003877">
    <property type="entry name" value="SPRY_dom"/>
</dbReference>
<name>A0A8C9SGW1_SCLFO</name>
<dbReference type="Gene3D" id="4.10.830.40">
    <property type="match status" value="1"/>
</dbReference>
<dbReference type="PANTHER" id="PTHR25465:SF5">
    <property type="entry name" value="E3 UBIQUITIN_ISG15 LIGASE TRIM25-RELATED"/>
    <property type="match status" value="1"/>
</dbReference>
<evidence type="ECO:0000256" key="1">
    <source>
        <dbReference type="ARBA" id="ARBA00022588"/>
    </source>
</evidence>
<dbReference type="InterPro" id="IPR001870">
    <property type="entry name" value="B30.2/SPRY"/>
</dbReference>
<dbReference type="CDD" id="cd19769">
    <property type="entry name" value="Bbox2_TRIM16-like"/>
    <property type="match status" value="1"/>
</dbReference>
<feature type="domain" description="RING-type" evidence="8">
    <location>
        <begin position="14"/>
        <end position="57"/>
    </location>
</feature>
<dbReference type="InterPro" id="IPR013320">
    <property type="entry name" value="ConA-like_dom_sf"/>
</dbReference>
<evidence type="ECO:0000256" key="3">
    <source>
        <dbReference type="ARBA" id="ARBA00022771"/>
    </source>
</evidence>
<keyword evidence="1" id="KW-0399">Innate immunity</keyword>
<dbReference type="Gene3D" id="2.60.120.920">
    <property type="match status" value="1"/>
</dbReference>
<dbReference type="Pfam" id="PF00643">
    <property type="entry name" value="zf-B_box"/>
    <property type="match status" value="1"/>
</dbReference>
<dbReference type="InterPro" id="IPR051051">
    <property type="entry name" value="E3_ubiq-ligase_TRIM/RNF"/>
</dbReference>
<keyword evidence="12" id="KW-1185">Reference proteome</keyword>
<dbReference type="SUPFAM" id="SSF57850">
    <property type="entry name" value="RING/U-box"/>
    <property type="match status" value="1"/>
</dbReference>
<dbReference type="InterPro" id="IPR006574">
    <property type="entry name" value="PRY"/>
</dbReference>
<dbReference type="PANTHER" id="PTHR25465">
    <property type="entry name" value="B-BOX DOMAIN CONTAINING"/>
    <property type="match status" value="1"/>
</dbReference>
<sequence length="579" mass="65648">MAQAADLEQIQFSCSICLDLLKDPVTVPCGHSYCMDCIKGCWDQEDQVGVYSCPQCRQTFTPRPVLNINTLLAEVVKKSKKKKLKAAPPAHGYAHPGDVECDVCTGKKRKAIKSCLVCLSSYCESDLKLHDKLNRGKRHKLTDATGQLQDKICSVHDKLLEIYCRADQQCICYLCTMDEHRRHDTVSITTGRTEKQEELGMTKMRFQKRIQQREEEVQELRQAVDSLTRSAQAALEDTESIFGEMIRSIERRRSEVRDLIRAQEETALSQAEGLLEQLEQEIAEIKRRDAELEKLAHVEDHIHFLQSFESLCAPVGSKSLPSITINPRCSFENARRAVSELKEQLDEICNNELAKISTGVRDLSIILPLEPKTREDFLKYAWKVTLDPNTVNQDLNISDDDRRVSAGSRRSFCDHPDRFDFWRQVLCREGLSGCCYWEVQLDGNSGIHVAVSYKGISRKGNGNNSSFGQNIKSWSLLCSPSGYTFYHINKETPVSGPSSSTIGVYLDHKAGTLSFYSVSRDTMTLLHRVQTTFTEPIYPGFSLHSRTTGCFVSYPTVHLINMESQSNREEQQKDVYGKM</sequence>
<dbReference type="InterPro" id="IPR001841">
    <property type="entry name" value="Znf_RING"/>
</dbReference>
<evidence type="ECO:0000259" key="10">
    <source>
        <dbReference type="PROSITE" id="PS50188"/>
    </source>
</evidence>
<evidence type="ECO:0000259" key="9">
    <source>
        <dbReference type="PROSITE" id="PS50119"/>
    </source>
</evidence>
<dbReference type="SMART" id="SM00449">
    <property type="entry name" value="SPRY"/>
    <property type="match status" value="1"/>
</dbReference>
<keyword evidence="2" id="KW-0479">Metal-binding</keyword>
<organism evidence="11 12">
    <name type="scientific">Scleropages formosus</name>
    <name type="common">Asian bonytongue</name>
    <name type="synonym">Osteoglossum formosum</name>
    <dbReference type="NCBI Taxonomy" id="113540"/>
    <lineage>
        <taxon>Eukaryota</taxon>
        <taxon>Metazoa</taxon>
        <taxon>Chordata</taxon>
        <taxon>Craniata</taxon>
        <taxon>Vertebrata</taxon>
        <taxon>Euteleostomi</taxon>
        <taxon>Actinopterygii</taxon>
        <taxon>Neopterygii</taxon>
        <taxon>Teleostei</taxon>
        <taxon>Osteoglossocephala</taxon>
        <taxon>Osteoglossomorpha</taxon>
        <taxon>Osteoglossiformes</taxon>
        <taxon>Osteoglossidae</taxon>
        <taxon>Scleropages</taxon>
    </lineage>
</organism>
<dbReference type="Pfam" id="PF00622">
    <property type="entry name" value="SPRY"/>
    <property type="match status" value="1"/>
</dbReference>
<reference evidence="11" key="2">
    <citation type="submission" date="2025-08" db="UniProtKB">
        <authorList>
            <consortium name="Ensembl"/>
        </authorList>
    </citation>
    <scope>IDENTIFICATION</scope>
</reference>
<evidence type="ECO:0000256" key="5">
    <source>
        <dbReference type="ARBA" id="ARBA00022859"/>
    </source>
</evidence>
<dbReference type="Ensembl" id="ENSSFOT00015033112.2">
    <property type="protein sequence ID" value="ENSSFOP00015032748.2"/>
    <property type="gene ID" value="ENSSFOG00015020931.2"/>
</dbReference>
<dbReference type="SUPFAM" id="SSF57845">
    <property type="entry name" value="B-box zinc-binding domain"/>
    <property type="match status" value="1"/>
</dbReference>
<dbReference type="GO" id="GO:0008270">
    <property type="term" value="F:zinc ion binding"/>
    <property type="evidence" value="ECO:0007669"/>
    <property type="project" value="UniProtKB-KW"/>
</dbReference>
<dbReference type="Gene3D" id="3.30.40.10">
    <property type="entry name" value="Zinc/RING finger domain, C3HC4 (zinc finger)"/>
    <property type="match status" value="1"/>
</dbReference>
<dbReference type="SMART" id="SM00336">
    <property type="entry name" value="BBOX"/>
    <property type="match status" value="1"/>
</dbReference>
<keyword evidence="4" id="KW-0862">Zinc</keyword>
<dbReference type="GeneTree" id="ENSGT01150000286899"/>
<feature type="coiled-coil region" evidence="7">
    <location>
        <begin position="203"/>
        <end position="295"/>
    </location>
</feature>
<keyword evidence="7" id="KW-0175">Coiled coil</keyword>
<dbReference type="GeneID" id="108922772"/>
<dbReference type="PROSITE" id="PS50188">
    <property type="entry name" value="B302_SPRY"/>
    <property type="match status" value="1"/>
</dbReference>
<evidence type="ECO:0000313" key="12">
    <source>
        <dbReference type="Proteomes" id="UP000694397"/>
    </source>
</evidence>
<reference evidence="11 12" key="1">
    <citation type="submission" date="2019-04" db="EMBL/GenBank/DDBJ databases">
        <authorList>
            <consortium name="Wellcome Sanger Institute Data Sharing"/>
        </authorList>
    </citation>
    <scope>NUCLEOTIDE SEQUENCE [LARGE SCALE GENOMIC DNA]</scope>
</reference>
<dbReference type="PROSITE" id="PS00518">
    <property type="entry name" value="ZF_RING_1"/>
    <property type="match status" value="1"/>
</dbReference>
<dbReference type="OrthoDB" id="6105938at2759"/>
<dbReference type="GO" id="GO:0005737">
    <property type="term" value="C:cytoplasm"/>
    <property type="evidence" value="ECO:0007669"/>
    <property type="project" value="UniProtKB-ARBA"/>
</dbReference>
<dbReference type="InterPro" id="IPR003879">
    <property type="entry name" value="Butyrophylin_SPRY"/>
</dbReference>
<evidence type="ECO:0000256" key="7">
    <source>
        <dbReference type="SAM" id="Coils"/>
    </source>
</evidence>
<protein>
    <submittedName>
        <fullName evidence="11">Tripartite motif-containing protein 16-like</fullName>
    </submittedName>
</protein>
<dbReference type="PROSITE" id="PS50119">
    <property type="entry name" value="ZF_BBOX"/>
    <property type="match status" value="1"/>
</dbReference>
<accession>A0A8C9SGW1</accession>
<dbReference type="GO" id="GO:0045087">
    <property type="term" value="P:innate immune response"/>
    <property type="evidence" value="ECO:0007669"/>
    <property type="project" value="UniProtKB-KW"/>
</dbReference>
<feature type="domain" description="B box-type" evidence="9">
    <location>
        <begin position="148"/>
        <end position="188"/>
    </location>
</feature>
<proteinExistence type="predicted"/>
<evidence type="ECO:0000313" key="11">
    <source>
        <dbReference type="Ensembl" id="ENSSFOP00015032748.2"/>
    </source>
</evidence>
<dbReference type="InterPro" id="IPR013083">
    <property type="entry name" value="Znf_RING/FYVE/PHD"/>
</dbReference>
<feature type="domain" description="B30.2/SPRY" evidence="10">
    <location>
        <begin position="364"/>
        <end position="559"/>
    </location>
</feature>
<dbReference type="InterPro" id="IPR000315">
    <property type="entry name" value="Znf_B-box"/>
</dbReference>
<dbReference type="SUPFAM" id="SSF49899">
    <property type="entry name" value="Concanavalin A-like lectins/glucanases"/>
    <property type="match status" value="1"/>
</dbReference>
<dbReference type="Pfam" id="PF25600">
    <property type="entry name" value="TRIM_CC"/>
    <property type="match status" value="1"/>
</dbReference>
<dbReference type="InterPro" id="IPR043136">
    <property type="entry name" value="B30.2/SPRY_sf"/>
</dbReference>
<dbReference type="InterPro" id="IPR017907">
    <property type="entry name" value="Znf_RING_CS"/>
</dbReference>
<dbReference type="Gene3D" id="3.30.160.60">
    <property type="entry name" value="Classic Zinc Finger"/>
    <property type="match status" value="1"/>
</dbReference>